<proteinExistence type="predicted"/>
<dbReference type="RefSeq" id="WP_171909829.1">
    <property type="nucleotide sequence ID" value="NZ_FOEG01000002.1"/>
</dbReference>
<feature type="transmembrane region" description="Helical" evidence="1">
    <location>
        <begin position="102"/>
        <end position="120"/>
    </location>
</feature>
<organism evidence="2 3">
    <name type="scientific">Aquisalimonas asiatica</name>
    <dbReference type="NCBI Taxonomy" id="406100"/>
    <lineage>
        <taxon>Bacteria</taxon>
        <taxon>Pseudomonadati</taxon>
        <taxon>Pseudomonadota</taxon>
        <taxon>Gammaproteobacteria</taxon>
        <taxon>Chromatiales</taxon>
        <taxon>Ectothiorhodospiraceae</taxon>
        <taxon>Aquisalimonas</taxon>
    </lineage>
</organism>
<accession>A0A1H8RR21</accession>
<keyword evidence="3" id="KW-1185">Reference proteome</keyword>
<evidence type="ECO:0000256" key="1">
    <source>
        <dbReference type="SAM" id="Phobius"/>
    </source>
</evidence>
<dbReference type="AlphaFoldDB" id="A0A1H8RR21"/>
<dbReference type="EMBL" id="FOEG01000002">
    <property type="protein sequence ID" value="SEO68921.1"/>
    <property type="molecule type" value="Genomic_DNA"/>
</dbReference>
<keyword evidence="1" id="KW-0812">Transmembrane</keyword>
<evidence type="ECO:0008006" key="4">
    <source>
        <dbReference type="Google" id="ProtNLM"/>
    </source>
</evidence>
<reference evidence="2 3" key="1">
    <citation type="submission" date="2016-10" db="EMBL/GenBank/DDBJ databases">
        <authorList>
            <person name="de Groot N.N."/>
        </authorList>
    </citation>
    <scope>NUCLEOTIDE SEQUENCE [LARGE SCALE GENOMIC DNA]</scope>
    <source>
        <strain evidence="2 3">CGMCC 1.6291</strain>
    </source>
</reference>
<name>A0A1H8RR21_9GAMM</name>
<feature type="transmembrane region" description="Helical" evidence="1">
    <location>
        <begin position="38"/>
        <end position="60"/>
    </location>
</feature>
<dbReference type="InterPro" id="IPR021218">
    <property type="entry name" value="DUF2784"/>
</dbReference>
<feature type="transmembrane region" description="Helical" evidence="1">
    <location>
        <begin position="12"/>
        <end position="32"/>
    </location>
</feature>
<gene>
    <name evidence="2" type="ORF">SAMN04488052_102197</name>
</gene>
<dbReference type="Pfam" id="PF10861">
    <property type="entry name" value="DUF2784"/>
    <property type="match status" value="1"/>
</dbReference>
<keyword evidence="1" id="KW-0472">Membrane</keyword>
<evidence type="ECO:0000313" key="2">
    <source>
        <dbReference type="EMBL" id="SEO68921.1"/>
    </source>
</evidence>
<evidence type="ECO:0000313" key="3">
    <source>
        <dbReference type="Proteomes" id="UP000199657"/>
    </source>
</evidence>
<keyword evidence="1" id="KW-1133">Transmembrane helix</keyword>
<dbReference type="Proteomes" id="UP000199657">
    <property type="component" value="Unassembled WGS sequence"/>
</dbReference>
<dbReference type="STRING" id="406100.SAMN04488052_102197"/>
<sequence>MERTGYRFAADAIKWFHAVFVLFALLGAPVALLGTGWMVLHLAVLAWAAGINFGGCTCPLTPLENRFRAAAGESGYAGGFIQHYLERSGLQGMPRRQLEVRVAWVLLAWNAALYLALFALG</sequence>
<protein>
    <recommendedName>
        <fullName evidence="4">DUF2784 domain-containing protein</fullName>
    </recommendedName>
</protein>